<dbReference type="EMBL" id="JARLKZ010000014">
    <property type="protein sequence ID" value="MEC0241880.1"/>
    <property type="molecule type" value="Genomic_DNA"/>
</dbReference>
<sequence length="443" mass="49287">MHDLMVLITVCSFLLTIGFIFWRPHVNEAIPATIGALLVLLSGSVSMADLGDIMQTISGAAVTIMATIVMAIVLESFGFFHWATELLTAKARGSGIRLFWLTNLFCFMMTLFVNNDGSILITTPILLMMLKNMGLKNHQKIPYLISGAIVATASSAPIGVSNIVNLIALKIVHMDLYMHTAMMFIPATLGLILLTTLLFLFFYRTLPKKLPTQAQWNLRPGQHPLQDSLQQDNPGKFMRNILIFVLCVRISLFAASFIHFPVSLMAVIGSAFLLAWRWYHLKIPPTDMLKKTPWNILIFAFGMYVIIYGLNNIGLTEWLIRMLQPIVSGSLLYASVLMGGLISIMSNIFNNHPALMVGTITLTHMGLDPLTLKISYLASVIGSDIGSLLLPIGTLATLMWLHIVRKGGVKISWAQYLKVTIVVIPISVLFTLILLFYWVSWLF</sequence>
<evidence type="ECO:0000313" key="10">
    <source>
        <dbReference type="Proteomes" id="UP001344632"/>
    </source>
</evidence>
<feature type="transmembrane region" description="Helical" evidence="8">
    <location>
        <begin position="29"/>
        <end position="48"/>
    </location>
</feature>
<keyword evidence="4 8" id="KW-0812">Transmembrane</keyword>
<keyword evidence="5" id="KW-0059">Arsenical resistance</keyword>
<dbReference type="PANTHER" id="PTHR43302">
    <property type="entry name" value="TRANSPORTER ARSB-RELATED"/>
    <property type="match status" value="1"/>
</dbReference>
<dbReference type="PRINTS" id="PR00758">
    <property type="entry name" value="ARSENICPUMP"/>
</dbReference>
<dbReference type="RefSeq" id="WP_326089550.1">
    <property type="nucleotide sequence ID" value="NZ_JARLKZ010000014.1"/>
</dbReference>
<evidence type="ECO:0000256" key="2">
    <source>
        <dbReference type="ARBA" id="ARBA00006433"/>
    </source>
</evidence>
<comment type="caution">
    <text evidence="9">The sequence shown here is derived from an EMBL/GenBank/DDBJ whole genome shotgun (WGS) entry which is preliminary data.</text>
</comment>
<dbReference type="CDD" id="cd01118">
    <property type="entry name" value="ArsB_permease"/>
    <property type="match status" value="1"/>
</dbReference>
<name>A0ABU6GQ77_9BACL</name>
<keyword evidence="6 8" id="KW-1133">Transmembrane helix</keyword>
<evidence type="ECO:0000313" key="9">
    <source>
        <dbReference type="EMBL" id="MEC0241880.1"/>
    </source>
</evidence>
<dbReference type="Pfam" id="PF02040">
    <property type="entry name" value="ArsB"/>
    <property type="match status" value="1"/>
</dbReference>
<gene>
    <name evidence="9" type="ORF">P4H66_18865</name>
</gene>
<evidence type="ECO:0000256" key="5">
    <source>
        <dbReference type="ARBA" id="ARBA00022849"/>
    </source>
</evidence>
<evidence type="ECO:0000256" key="1">
    <source>
        <dbReference type="ARBA" id="ARBA00004651"/>
    </source>
</evidence>
<protein>
    <submittedName>
        <fullName evidence="9">Arsenic transporter</fullName>
    </submittedName>
</protein>
<keyword evidence="10" id="KW-1185">Reference proteome</keyword>
<dbReference type="PANTHER" id="PTHR43302:SF6">
    <property type="entry name" value="ARSENICAL PUMP MEMBRANE PROTEIN-RELATED"/>
    <property type="match status" value="1"/>
</dbReference>
<feature type="transmembrane region" description="Helical" evidence="8">
    <location>
        <begin position="416"/>
        <end position="439"/>
    </location>
</feature>
<proteinExistence type="inferred from homology"/>
<keyword evidence="7 8" id="KW-0472">Membrane</keyword>
<reference evidence="9 10" key="1">
    <citation type="submission" date="2023-03" db="EMBL/GenBank/DDBJ databases">
        <title>Bacillus Genome Sequencing.</title>
        <authorList>
            <person name="Dunlap C."/>
        </authorList>
    </citation>
    <scope>NUCLEOTIDE SEQUENCE [LARGE SCALE GENOMIC DNA]</scope>
    <source>
        <strain evidence="9 10">BD-525</strain>
    </source>
</reference>
<feature type="transmembrane region" description="Helical" evidence="8">
    <location>
        <begin position="385"/>
        <end position="404"/>
    </location>
</feature>
<evidence type="ECO:0000256" key="7">
    <source>
        <dbReference type="ARBA" id="ARBA00023136"/>
    </source>
</evidence>
<keyword evidence="3" id="KW-1003">Cell membrane</keyword>
<feature type="transmembrane region" description="Helical" evidence="8">
    <location>
        <begin position="100"/>
        <end position="129"/>
    </location>
</feature>
<feature type="transmembrane region" description="Helical" evidence="8">
    <location>
        <begin position="241"/>
        <end position="274"/>
    </location>
</feature>
<feature type="transmembrane region" description="Helical" evidence="8">
    <location>
        <begin position="176"/>
        <end position="203"/>
    </location>
</feature>
<organism evidence="9 10">
    <name type="scientific">Paenibacillus dokdonensis</name>
    <dbReference type="NCBI Taxonomy" id="2567944"/>
    <lineage>
        <taxon>Bacteria</taxon>
        <taxon>Bacillati</taxon>
        <taxon>Bacillota</taxon>
        <taxon>Bacilli</taxon>
        <taxon>Bacillales</taxon>
        <taxon>Paenibacillaceae</taxon>
        <taxon>Paenibacillus</taxon>
    </lineage>
</organism>
<evidence type="ECO:0000256" key="8">
    <source>
        <dbReference type="SAM" id="Phobius"/>
    </source>
</evidence>
<feature type="transmembrane region" description="Helical" evidence="8">
    <location>
        <begin position="294"/>
        <end position="310"/>
    </location>
</feature>
<comment type="subcellular location">
    <subcellularLocation>
        <location evidence="1">Cell membrane</location>
        <topology evidence="1">Multi-pass membrane protein</topology>
    </subcellularLocation>
</comment>
<dbReference type="Proteomes" id="UP001344632">
    <property type="component" value="Unassembled WGS sequence"/>
</dbReference>
<dbReference type="InterPro" id="IPR000802">
    <property type="entry name" value="Arsenical_pump_ArsB"/>
</dbReference>
<comment type="similarity">
    <text evidence="2">Belongs to the ArsB family.</text>
</comment>
<accession>A0ABU6GQ77</accession>
<feature type="transmembrane region" description="Helical" evidence="8">
    <location>
        <begin position="60"/>
        <end position="80"/>
    </location>
</feature>
<feature type="transmembrane region" description="Helical" evidence="8">
    <location>
        <begin position="5"/>
        <end position="23"/>
    </location>
</feature>
<evidence type="ECO:0000256" key="4">
    <source>
        <dbReference type="ARBA" id="ARBA00022692"/>
    </source>
</evidence>
<evidence type="ECO:0000256" key="3">
    <source>
        <dbReference type="ARBA" id="ARBA00022475"/>
    </source>
</evidence>
<feature type="transmembrane region" description="Helical" evidence="8">
    <location>
        <begin position="331"/>
        <end position="349"/>
    </location>
</feature>
<feature type="transmembrane region" description="Helical" evidence="8">
    <location>
        <begin position="141"/>
        <end position="164"/>
    </location>
</feature>
<evidence type="ECO:0000256" key="6">
    <source>
        <dbReference type="ARBA" id="ARBA00022989"/>
    </source>
</evidence>